<keyword evidence="4 6" id="KW-1133">Transmembrane helix</keyword>
<comment type="caution">
    <text evidence="8">The sequence shown here is derived from an EMBL/GenBank/DDBJ whole genome shotgun (WGS) entry which is preliminary data.</text>
</comment>
<feature type="transmembrane region" description="Helical" evidence="6">
    <location>
        <begin position="283"/>
        <end position="305"/>
    </location>
</feature>
<evidence type="ECO:0000256" key="1">
    <source>
        <dbReference type="ARBA" id="ARBA00004651"/>
    </source>
</evidence>
<dbReference type="InterPro" id="IPR042094">
    <property type="entry name" value="T2SS_GspF_sf"/>
</dbReference>
<dbReference type="Proteomes" id="UP001139488">
    <property type="component" value="Unassembled WGS sequence"/>
</dbReference>
<organism evidence="8 9">
    <name type="scientific">Vibrio gelatinilyticus</name>
    <dbReference type="NCBI Taxonomy" id="2893468"/>
    <lineage>
        <taxon>Bacteria</taxon>
        <taxon>Pseudomonadati</taxon>
        <taxon>Pseudomonadota</taxon>
        <taxon>Gammaproteobacteria</taxon>
        <taxon>Vibrionales</taxon>
        <taxon>Vibrionaceae</taxon>
        <taxon>Vibrio</taxon>
    </lineage>
</organism>
<feature type="transmembrane region" description="Helical" evidence="6">
    <location>
        <begin position="131"/>
        <end position="151"/>
    </location>
</feature>
<comment type="subcellular location">
    <subcellularLocation>
        <location evidence="1">Cell membrane</location>
        <topology evidence="1">Multi-pass membrane protein</topology>
    </subcellularLocation>
</comment>
<dbReference type="EMBL" id="JAJNNZ010000006">
    <property type="protein sequence ID" value="MCJ2377117.1"/>
    <property type="molecule type" value="Genomic_DNA"/>
</dbReference>
<dbReference type="Gene3D" id="1.20.81.30">
    <property type="entry name" value="Type II secretion system (T2SS), domain F"/>
    <property type="match status" value="1"/>
</dbReference>
<gene>
    <name evidence="8" type="ORF">LNL84_09785</name>
</gene>
<proteinExistence type="predicted"/>
<keyword evidence="2" id="KW-1003">Cell membrane</keyword>
<evidence type="ECO:0000313" key="9">
    <source>
        <dbReference type="Proteomes" id="UP001139488"/>
    </source>
</evidence>
<evidence type="ECO:0000259" key="7">
    <source>
        <dbReference type="Pfam" id="PF00482"/>
    </source>
</evidence>
<feature type="transmembrane region" description="Helical" evidence="6">
    <location>
        <begin position="105"/>
        <end position="125"/>
    </location>
</feature>
<dbReference type="GO" id="GO:0005886">
    <property type="term" value="C:plasma membrane"/>
    <property type="evidence" value="ECO:0007669"/>
    <property type="project" value="UniProtKB-SubCell"/>
</dbReference>
<feature type="domain" description="Type II secretion system protein GspF" evidence="7">
    <location>
        <begin position="170"/>
        <end position="297"/>
    </location>
</feature>
<keyword evidence="5 6" id="KW-0472">Membrane</keyword>
<evidence type="ECO:0000256" key="2">
    <source>
        <dbReference type="ARBA" id="ARBA00022475"/>
    </source>
</evidence>
<reference evidence="8" key="1">
    <citation type="submission" date="2021-11" db="EMBL/GenBank/DDBJ databases">
        <title>Vibrio ZSDE26 sp. nov. and Vibrio ZSDZ34 sp. nov., isolated from coastal seawater in Qingdao.</title>
        <authorList>
            <person name="Zhang P."/>
        </authorList>
    </citation>
    <scope>NUCLEOTIDE SEQUENCE</scope>
    <source>
        <strain evidence="8">ZSDZ34</strain>
    </source>
</reference>
<evidence type="ECO:0000256" key="3">
    <source>
        <dbReference type="ARBA" id="ARBA00022692"/>
    </source>
</evidence>
<dbReference type="PANTHER" id="PTHR35007:SF2">
    <property type="entry name" value="PILUS ASSEMBLE PROTEIN"/>
    <property type="match status" value="1"/>
</dbReference>
<keyword evidence="3 6" id="KW-0812">Transmembrane</keyword>
<dbReference type="Pfam" id="PF00482">
    <property type="entry name" value="T2SSF"/>
    <property type="match status" value="1"/>
</dbReference>
<accession>A0A9X1WA01</accession>
<evidence type="ECO:0000313" key="8">
    <source>
        <dbReference type="EMBL" id="MCJ2377117.1"/>
    </source>
</evidence>
<dbReference type="RefSeq" id="WP_244357055.1">
    <property type="nucleotide sequence ID" value="NZ_JAJNNZ010000006.1"/>
</dbReference>
<keyword evidence="9" id="KW-1185">Reference proteome</keyword>
<dbReference type="AlphaFoldDB" id="A0A9X1WA01"/>
<name>A0A9X1WA01_9VIBR</name>
<dbReference type="PANTHER" id="PTHR35007">
    <property type="entry name" value="INTEGRAL MEMBRANE PROTEIN-RELATED"/>
    <property type="match status" value="1"/>
</dbReference>
<evidence type="ECO:0000256" key="6">
    <source>
        <dbReference type="SAM" id="Phobius"/>
    </source>
</evidence>
<sequence length="309" mass="34524">MNELILFLSDISFTRDNLVLGAILLAVALFVFTLGFILSGVKSNVERRVDGLIDSEDRKENSRVRNTLESLAPFYIPGDSKERDNIRSQLMHAGYHDKKAIANFYAIKLFSFVVGVIFSALIFLLFADASWRNFCMIGAVFFGLFIPNVILKKLIKTRQRKIRGGIPDVLDLLVVCTESGLGFLAALRRVANEAYISHPELADELDTVCAKVKAGVELPQAFSELVVRTGLEELNGLVSMLSHASRIGGSLATTLRDYTEDYRDKRNQQAEEMAAKMPTKMMFPMLLFIWPCFFIVAVGPAILILKEAF</sequence>
<protein>
    <submittedName>
        <fullName evidence="8">Type II secretion system F family protein</fullName>
    </submittedName>
</protein>
<dbReference type="InterPro" id="IPR018076">
    <property type="entry name" value="T2SS_GspF_dom"/>
</dbReference>
<feature type="transmembrane region" description="Helical" evidence="6">
    <location>
        <begin position="18"/>
        <end position="38"/>
    </location>
</feature>
<evidence type="ECO:0000256" key="5">
    <source>
        <dbReference type="ARBA" id="ARBA00023136"/>
    </source>
</evidence>
<evidence type="ECO:0000256" key="4">
    <source>
        <dbReference type="ARBA" id="ARBA00022989"/>
    </source>
</evidence>